<dbReference type="GO" id="GO:0007165">
    <property type="term" value="P:signal transduction"/>
    <property type="evidence" value="ECO:0007669"/>
    <property type="project" value="InterPro"/>
</dbReference>
<keyword evidence="5" id="KW-0732">Signal</keyword>
<keyword evidence="4 11" id="KW-0812">Transmembrane</keyword>
<evidence type="ECO:0000256" key="3">
    <source>
        <dbReference type="ARBA" id="ARBA00022614"/>
    </source>
</evidence>
<name>A0AAE0TFD2_9BIVA</name>
<keyword evidence="8 11" id="KW-0472">Membrane</keyword>
<dbReference type="InterPro" id="IPR000157">
    <property type="entry name" value="TIR_dom"/>
</dbReference>
<dbReference type="SUPFAM" id="SSF52200">
    <property type="entry name" value="Toll/Interleukin receptor TIR domain"/>
    <property type="match status" value="1"/>
</dbReference>
<dbReference type="EMBL" id="JAEAOA010000261">
    <property type="protein sequence ID" value="KAK3609206.1"/>
    <property type="molecule type" value="Genomic_DNA"/>
</dbReference>
<comment type="subcellular location">
    <subcellularLocation>
        <location evidence="1">Membrane</location>
        <topology evidence="1">Single-pass type I membrane protein</topology>
    </subcellularLocation>
</comment>
<dbReference type="PRINTS" id="PR01537">
    <property type="entry name" value="INTRLKN1R1F"/>
</dbReference>
<dbReference type="InterPro" id="IPR001611">
    <property type="entry name" value="Leu-rich_rpt"/>
</dbReference>
<dbReference type="PANTHER" id="PTHR24365">
    <property type="entry name" value="TOLL-LIKE RECEPTOR"/>
    <property type="match status" value="1"/>
</dbReference>
<evidence type="ECO:0000256" key="11">
    <source>
        <dbReference type="SAM" id="Phobius"/>
    </source>
</evidence>
<feature type="transmembrane region" description="Helical" evidence="11">
    <location>
        <begin position="460"/>
        <end position="484"/>
    </location>
</feature>
<evidence type="ECO:0000256" key="10">
    <source>
        <dbReference type="ARBA" id="ARBA00023180"/>
    </source>
</evidence>
<dbReference type="PROSITE" id="PS50104">
    <property type="entry name" value="TIR"/>
    <property type="match status" value="1"/>
</dbReference>
<evidence type="ECO:0000256" key="6">
    <source>
        <dbReference type="ARBA" id="ARBA00022737"/>
    </source>
</evidence>
<keyword evidence="10" id="KW-0325">Glycoprotein</keyword>
<comment type="similarity">
    <text evidence="2">Belongs to the Toll-like receptor family.</text>
</comment>
<dbReference type="SMART" id="SM00013">
    <property type="entry name" value="LRRNT"/>
    <property type="match status" value="1"/>
</dbReference>
<keyword evidence="9" id="KW-0675">Receptor</keyword>
<comment type="caution">
    <text evidence="13">The sequence shown here is derived from an EMBL/GenBank/DDBJ whole genome shotgun (WGS) entry which is preliminary data.</text>
</comment>
<proteinExistence type="inferred from homology"/>
<dbReference type="PANTHER" id="PTHR24365:SF541">
    <property type="entry name" value="PROTEIN TOLL-RELATED"/>
    <property type="match status" value="1"/>
</dbReference>
<evidence type="ECO:0000256" key="8">
    <source>
        <dbReference type="ARBA" id="ARBA00023136"/>
    </source>
</evidence>
<protein>
    <recommendedName>
        <fullName evidence="12">TIR domain-containing protein</fullName>
    </recommendedName>
</protein>
<evidence type="ECO:0000259" key="12">
    <source>
        <dbReference type="PROSITE" id="PS50104"/>
    </source>
</evidence>
<dbReference type="InterPro" id="IPR003591">
    <property type="entry name" value="Leu-rich_rpt_typical-subtyp"/>
</dbReference>
<dbReference type="Gene3D" id="3.80.10.10">
    <property type="entry name" value="Ribonuclease Inhibitor"/>
    <property type="match status" value="2"/>
</dbReference>
<dbReference type="AlphaFoldDB" id="A0AAE0TFD2"/>
<keyword evidence="14" id="KW-1185">Reference proteome</keyword>
<evidence type="ECO:0000256" key="9">
    <source>
        <dbReference type="ARBA" id="ARBA00023170"/>
    </source>
</evidence>
<dbReference type="InterPro" id="IPR000372">
    <property type="entry name" value="LRRNT"/>
</dbReference>
<reference evidence="13" key="3">
    <citation type="submission" date="2023-05" db="EMBL/GenBank/DDBJ databases">
        <authorList>
            <person name="Smith C.H."/>
        </authorList>
    </citation>
    <scope>NUCLEOTIDE SEQUENCE</scope>
    <source>
        <strain evidence="13">CHS0354</strain>
        <tissue evidence="13">Mantle</tissue>
    </source>
</reference>
<sequence>MWDMPGKPNLIDLYVEYTSVDGNSEVMILDDVAKVNYSLQLIHIHGSMGYLPENICQYTATVKIDLSDNKIRLIGNISCLINLELLNLKRNALTRLSNVTLVHLLKLKTLDISENQILEIEPNAFVGPNLNISWMNASYNYFTEVDVTNVVSVGYFCVRDYSHSKMNKLINSMNFLLNTSLTYGPGMVIMKDNPLTIWPEFDKLGVPDLAWIGKLWEFGFDFRGANLTCNCQMEPFLNLAEKVIKRIWTNVFNVTCSHPPHLNGTPILDLVMNNSRLSELVCPIDAENDCPIGCNCTEQPSNSRLIVDCQRVGLTALPHRLPNTSLSYELNVCDNKISVLNKREYLGKVSVLNACDNEIWKVDEAVVEMMTNFTKLSLTNNRGFLKHLPKTIQFLPAQSLDVLNLVLYCDCDSIWLSEWLEFRQVDSDTVYCHTANHGRIKAIDLEKVLGDECQIKDSTTLIICICIAILLVLIVVSVVLFYKFQYELRILLRRQDNSYEHFEYDVYISFDENNHHLREWIRHIVLPFLENCGYRFYLPMRDSLPGNVAEETVNELLRQTKCFVVVLSTSYLCQNGRPQTEIEWKYAWDFYVKNLRRKIIIINFDHLPSSVVDPPQIKAFLRVGKALSFGNRDGMHLNNIQAAIGLGRIRDMTLGAPRRLFFPGLLRFRPKVDVEKINLA</sequence>
<dbReference type="PROSITE" id="PS51450">
    <property type="entry name" value="LRR"/>
    <property type="match status" value="1"/>
</dbReference>
<organism evidence="13 14">
    <name type="scientific">Potamilus streckersoni</name>
    <dbReference type="NCBI Taxonomy" id="2493646"/>
    <lineage>
        <taxon>Eukaryota</taxon>
        <taxon>Metazoa</taxon>
        <taxon>Spiralia</taxon>
        <taxon>Lophotrochozoa</taxon>
        <taxon>Mollusca</taxon>
        <taxon>Bivalvia</taxon>
        <taxon>Autobranchia</taxon>
        <taxon>Heteroconchia</taxon>
        <taxon>Palaeoheterodonta</taxon>
        <taxon>Unionida</taxon>
        <taxon>Unionoidea</taxon>
        <taxon>Unionidae</taxon>
        <taxon>Ambleminae</taxon>
        <taxon>Lampsilini</taxon>
        <taxon>Potamilus</taxon>
    </lineage>
</organism>
<accession>A0AAE0TFD2</accession>
<dbReference type="SMART" id="SM00369">
    <property type="entry name" value="LRR_TYP"/>
    <property type="match status" value="2"/>
</dbReference>
<dbReference type="SUPFAM" id="SSF52058">
    <property type="entry name" value="L domain-like"/>
    <property type="match status" value="2"/>
</dbReference>
<evidence type="ECO:0000256" key="2">
    <source>
        <dbReference type="ARBA" id="ARBA00009634"/>
    </source>
</evidence>
<dbReference type="Pfam" id="PF13855">
    <property type="entry name" value="LRR_8"/>
    <property type="match status" value="1"/>
</dbReference>
<dbReference type="Gene3D" id="3.40.50.10140">
    <property type="entry name" value="Toll/interleukin-1 receptor homology (TIR) domain"/>
    <property type="match status" value="1"/>
</dbReference>
<dbReference type="InterPro" id="IPR000483">
    <property type="entry name" value="Cys-rich_flank_reg_C"/>
</dbReference>
<dbReference type="InterPro" id="IPR035897">
    <property type="entry name" value="Toll_tir_struct_dom_sf"/>
</dbReference>
<dbReference type="Proteomes" id="UP001195483">
    <property type="component" value="Unassembled WGS sequence"/>
</dbReference>
<keyword evidence="6" id="KW-0677">Repeat</keyword>
<keyword evidence="3" id="KW-0433">Leucine-rich repeat</keyword>
<dbReference type="Pfam" id="PF01463">
    <property type="entry name" value="LRRCT"/>
    <property type="match status" value="1"/>
</dbReference>
<evidence type="ECO:0000256" key="5">
    <source>
        <dbReference type="ARBA" id="ARBA00022729"/>
    </source>
</evidence>
<dbReference type="SMART" id="SM00082">
    <property type="entry name" value="LRRCT"/>
    <property type="match status" value="2"/>
</dbReference>
<evidence type="ECO:0000256" key="1">
    <source>
        <dbReference type="ARBA" id="ARBA00004479"/>
    </source>
</evidence>
<dbReference type="Pfam" id="PF13676">
    <property type="entry name" value="TIR_2"/>
    <property type="match status" value="1"/>
</dbReference>
<evidence type="ECO:0000313" key="13">
    <source>
        <dbReference type="EMBL" id="KAK3609206.1"/>
    </source>
</evidence>
<dbReference type="InterPro" id="IPR032675">
    <property type="entry name" value="LRR_dom_sf"/>
</dbReference>
<reference evidence="13" key="2">
    <citation type="journal article" date="2021" name="Genome Biol. Evol.">
        <title>Developing a high-quality reference genome for a parasitic bivalve with doubly uniparental inheritance (Bivalvia: Unionida).</title>
        <authorList>
            <person name="Smith C.H."/>
        </authorList>
    </citation>
    <scope>NUCLEOTIDE SEQUENCE</scope>
    <source>
        <strain evidence="13">CHS0354</strain>
        <tissue evidence="13">Mantle</tissue>
    </source>
</reference>
<feature type="domain" description="TIR" evidence="12">
    <location>
        <begin position="502"/>
        <end position="644"/>
    </location>
</feature>
<evidence type="ECO:0000256" key="7">
    <source>
        <dbReference type="ARBA" id="ARBA00022989"/>
    </source>
</evidence>
<dbReference type="GO" id="GO:0038023">
    <property type="term" value="F:signaling receptor activity"/>
    <property type="evidence" value="ECO:0007669"/>
    <property type="project" value="TreeGrafter"/>
</dbReference>
<evidence type="ECO:0000313" key="14">
    <source>
        <dbReference type="Proteomes" id="UP001195483"/>
    </source>
</evidence>
<keyword evidence="7 11" id="KW-1133">Transmembrane helix</keyword>
<dbReference type="GO" id="GO:0005886">
    <property type="term" value="C:plasma membrane"/>
    <property type="evidence" value="ECO:0007669"/>
    <property type="project" value="TreeGrafter"/>
</dbReference>
<gene>
    <name evidence="13" type="ORF">CHS0354_003186</name>
</gene>
<evidence type="ECO:0000256" key="4">
    <source>
        <dbReference type="ARBA" id="ARBA00022692"/>
    </source>
</evidence>
<reference evidence="13" key="1">
    <citation type="journal article" date="2021" name="Genome Biol. Evol.">
        <title>A High-Quality Reference Genome for a Parasitic Bivalve with Doubly Uniparental Inheritance (Bivalvia: Unionida).</title>
        <authorList>
            <person name="Smith C.H."/>
        </authorList>
    </citation>
    <scope>NUCLEOTIDE SEQUENCE</scope>
    <source>
        <strain evidence="13">CHS0354</strain>
    </source>
</reference>